<dbReference type="EMBL" id="LR214972">
    <property type="protein sequence ID" value="VEU62570.1"/>
    <property type="molecule type" value="Genomic_DNA"/>
</dbReference>
<dbReference type="OrthoDB" id="401212at2"/>
<gene>
    <name evidence="1" type="ORF">NCTC10118_00058</name>
</gene>
<dbReference type="AlphaFoldDB" id="A0A449ACI5"/>
<accession>A0A449ACI5</accession>
<dbReference type="Proteomes" id="UP000289952">
    <property type="component" value="Chromosome"/>
</dbReference>
<dbReference type="NCBIfam" id="TIGR04313">
    <property type="entry name" value="aro_clust_Mycop"/>
    <property type="match status" value="1"/>
</dbReference>
<protein>
    <recommendedName>
        <fullName evidence="3">Lipoprotein</fullName>
    </recommendedName>
</protein>
<name>A0A449ACI5_9BACT</name>
<evidence type="ECO:0008006" key="3">
    <source>
        <dbReference type="Google" id="ProtNLM"/>
    </source>
</evidence>
<dbReference type="RefSeq" id="WP_129620889.1">
    <property type="nucleotide sequence ID" value="NZ_LR214972.1"/>
</dbReference>
<dbReference type="PROSITE" id="PS51257">
    <property type="entry name" value="PROKAR_LIPOPROTEIN"/>
    <property type="match status" value="1"/>
</dbReference>
<organism evidence="1 2">
    <name type="scientific">Mycoplasmopsis bovirhinis</name>
    <dbReference type="NCBI Taxonomy" id="29553"/>
    <lineage>
        <taxon>Bacteria</taxon>
        <taxon>Bacillati</taxon>
        <taxon>Mycoplasmatota</taxon>
        <taxon>Mycoplasmoidales</taxon>
        <taxon>Metamycoplasmataceae</taxon>
        <taxon>Mycoplasmopsis</taxon>
    </lineage>
</organism>
<dbReference type="InterPro" id="IPR027593">
    <property type="entry name" value="Aro_clust"/>
</dbReference>
<evidence type="ECO:0000313" key="2">
    <source>
        <dbReference type="Proteomes" id="UP000289952"/>
    </source>
</evidence>
<evidence type="ECO:0000313" key="1">
    <source>
        <dbReference type="EMBL" id="VEU62570.1"/>
    </source>
</evidence>
<sequence length="289" mass="33559">MKNKFLKVSLPCVIALPIITTSCVDYSKQNELNKLIDSSDAIVSVSDDNKLKTHKSILNTLLNNAFRSDSLKIQEYINLQTSKTNYDNLVASYKTISENFKLADDKKSFAQSLNDFYSQNWYFILNNLDKFDFNFIEFVTVDLAKNYATSQEYQDLMVTKTNQLKNSKQRKSWEFENSYLDGIREGVESTELGDVVVYYVRKNKLIFRIVINNLRAQNTQPIVQLRPINWYFSESKANTISPSLISNVVHQLFIHGYERGKEEFEVEMVQKQKYGSPSFVFATWKDKSV</sequence>
<proteinExistence type="predicted"/>
<reference evidence="1 2" key="1">
    <citation type="submission" date="2019-01" db="EMBL/GenBank/DDBJ databases">
        <authorList>
            <consortium name="Pathogen Informatics"/>
        </authorList>
    </citation>
    <scope>NUCLEOTIDE SEQUENCE [LARGE SCALE GENOMIC DNA]</scope>
    <source>
        <strain evidence="1 2">NCTC10118</strain>
    </source>
</reference>
<keyword evidence="2" id="KW-1185">Reference proteome</keyword>